<organism evidence="1 2">
    <name type="scientific">Rhamnusium bicolor</name>
    <dbReference type="NCBI Taxonomy" id="1586634"/>
    <lineage>
        <taxon>Eukaryota</taxon>
        <taxon>Metazoa</taxon>
        <taxon>Ecdysozoa</taxon>
        <taxon>Arthropoda</taxon>
        <taxon>Hexapoda</taxon>
        <taxon>Insecta</taxon>
        <taxon>Pterygota</taxon>
        <taxon>Neoptera</taxon>
        <taxon>Endopterygota</taxon>
        <taxon>Coleoptera</taxon>
        <taxon>Polyphaga</taxon>
        <taxon>Cucujiformia</taxon>
        <taxon>Chrysomeloidea</taxon>
        <taxon>Cerambycidae</taxon>
        <taxon>Lepturinae</taxon>
        <taxon>Rhagiini</taxon>
        <taxon>Rhamnusium</taxon>
    </lineage>
</organism>
<keyword evidence="2" id="KW-1185">Reference proteome</keyword>
<comment type="caution">
    <text evidence="1">The sequence shown here is derived from an EMBL/GenBank/DDBJ whole genome shotgun (WGS) entry which is preliminary data.</text>
</comment>
<dbReference type="Proteomes" id="UP001162156">
    <property type="component" value="Unassembled WGS sequence"/>
</dbReference>
<gene>
    <name evidence="1" type="ORF">NQ314_012098</name>
</gene>
<reference evidence="1" key="1">
    <citation type="journal article" date="2023" name="Insect Mol. Biol.">
        <title>Genome sequencing provides insights into the evolution of gene families encoding plant cell wall-degrading enzymes in longhorned beetles.</title>
        <authorList>
            <person name="Shin N.R."/>
            <person name="Okamura Y."/>
            <person name="Kirsch R."/>
            <person name="Pauchet Y."/>
        </authorList>
    </citation>
    <scope>NUCLEOTIDE SEQUENCE</scope>
    <source>
        <strain evidence="1">RBIC_L_NR</strain>
    </source>
</reference>
<evidence type="ECO:0000313" key="2">
    <source>
        <dbReference type="Proteomes" id="UP001162156"/>
    </source>
</evidence>
<name>A0AAV8XE57_9CUCU</name>
<dbReference type="EMBL" id="JANEYF010003362">
    <property type="protein sequence ID" value="KAJ8937016.1"/>
    <property type="molecule type" value="Genomic_DNA"/>
</dbReference>
<dbReference type="AlphaFoldDB" id="A0AAV8XE57"/>
<protein>
    <submittedName>
        <fullName evidence="1">Uncharacterized protein</fullName>
    </submittedName>
</protein>
<sequence length="96" mass="11225">MRDQIYESDGCLYLSQSSNNFVYFIAVHQLCPKSDVPNKNHALMDGVHNSQYNLKINNHSYVNSWEHYVSSKWNNNLMYLKLCAAMSNNFIEKENT</sequence>
<proteinExistence type="predicted"/>
<accession>A0AAV8XE57</accession>
<evidence type="ECO:0000313" key="1">
    <source>
        <dbReference type="EMBL" id="KAJ8937016.1"/>
    </source>
</evidence>